<dbReference type="Proteomes" id="UP000295292">
    <property type="component" value="Unassembled WGS sequence"/>
</dbReference>
<dbReference type="OrthoDB" id="1205007at2"/>
<comment type="caution">
    <text evidence="1">The sequence shown here is derived from an EMBL/GenBank/DDBJ whole genome shotgun (WGS) entry which is preliminary data.</text>
</comment>
<name>A0A4R6WGX6_9SPHI</name>
<protein>
    <submittedName>
        <fullName evidence="1">Uncharacterized protein</fullName>
    </submittedName>
</protein>
<reference evidence="1 2" key="1">
    <citation type="submission" date="2019-03" db="EMBL/GenBank/DDBJ databases">
        <title>Genomic Encyclopedia of Archaeal and Bacterial Type Strains, Phase II (KMG-II): from individual species to whole genera.</title>
        <authorList>
            <person name="Goeker M."/>
        </authorList>
    </citation>
    <scope>NUCLEOTIDE SEQUENCE [LARGE SCALE GENOMIC DNA]</scope>
    <source>
        <strain evidence="1 2">DSM 28353</strain>
    </source>
</reference>
<proteinExistence type="predicted"/>
<dbReference type="EMBL" id="SNYV01000014">
    <property type="protein sequence ID" value="TDQ77457.1"/>
    <property type="molecule type" value="Genomic_DNA"/>
</dbReference>
<evidence type="ECO:0000313" key="2">
    <source>
        <dbReference type="Proteomes" id="UP000295292"/>
    </source>
</evidence>
<sequence length="2092" mass="233396">MPTNTITKRYYPALSEVISTEDLPEFLHFAEEGLENILSKIYYKNLQYSRSQRGDSAFYSLDIISKSIGLPLPFGMRLVLNPDTDGDSQISSFPISLQYQWELLAYLRAFKVEGFSFEPDAMFELGLQLFKLTDAEVIAHIINYFIDPELDIDAKFQNLVDSINFLYPSANLTLPVDEEPTAVILANLIRQNTNIPAAVSAVMFAIYILADGLEQTKANLQQFYQLIMPSGIESYIRNLITPKVRATVTLSAGIEFPHNILKPLDAQGNPDLNKKAVFKFVEATFYADTEAGMGSEIELSGSLLPGPCQIGNSGFVIDFQKAKLDLSKKKNIPEADLAGYGPDFTGLYVKRASVAYQGLGIEDTERPSIAIVADDLLIGTGGLSGRIALESEGYLYRKFGNFAVELNRFSVGFNKGQIQQCDIAGTLTLPGFKQGAGPAIIDIEAQVLDNGEFMVAAKPQTEFFTITLPNILNVHISKLQLGKEAKGFYIEVAGRLDFLAEIPGLGQVLPKQIEVQRFRIWDNGDMEFEGGSLVIPKAFRLKIGPVNIEVNQISFGAHSRMLNGVERKYRYFGFDGMVNTGRAGVKANGDGIKYYFTTDHNDTDKPFDHYTSIDAIGVEVTVPGNVSKENAAFYLKGYLSMSNPDPSIIGSNAGVEYTGAVDFALPKIGLVGSAAMRLNPKIPAFIVDIGLELPIPIPLGPTGLGIYGFRGLIGQHYVPAKSATTPPLKEDATWWDYYKAKSKITGREGIEIDKFATKSGFSVGAGISLATSYDKGYTFSSKLFIMLGLPDVFLLQGQAGIIRNRIGLTKDVDPPFSALLAIDSKSVMTSLGVNYRLPEGGSWDGGIISIKGTMELAFFFKNSSAWYINLGRETPDSARIQAKVLSIFQVYAYLMISSKGINMGAGAEFNFNKKFGPVSVGLGAFIHIRSAISFKPMQLGGSINLGGYAYLKVWKFKFGISVAVILAAEAPNPFSIYGALVIGINLPWPFKDIKFKLELGWTFNKDNSALRQPIEILKLPSDAEGYMPVAAKNILSTEIFPVNYVRTQLPDGVTVNIPAPGHSSWKYNFNTPADVENITIPLDSYIDIDLLQAVKPGSASRIGGNANQLPSDYLQLVPTQKGLTDQVSHELQIAGLDIFSWNPTNNRWDPYYIYEAVTAIVDANNGEINLRELKDGYWQFDEPNRYNKIRLLSQNMFTMASELVSVGMELDGMNYNRKDLFCYENIEKQIRIDWTNDSLGLQYPDGSSRFKDGLTFQLKGLSAVVRQGTGSSINNLQIDQNNGTISIVLDQPLGYFGLEFGYNDNIGNIRYYTTREIPLFFGRKRKVEHLVKTSPLQPDPNGQSILYNQQNEPINKIVIELFDRKPLNFLGDLQIGGYYKLLDTPAQMYNHTIETKKSVSDTFLFNRALNGQEIVQGNTAQLPGLIGYWKGPDPIDQTGNNNGIFSNRPFSTDMYWSTSPIDWLEKRKGLSFVAKSDSLVVRNAANLIVENGDFSFGLTVMLGINDRGISTLLTKVFEENSSGYKKGFSLHIDRREEVLLYHDYRASTKLPKYTVLFTAYHGDSVSVNTASCEYTLDCETGFVPMTQYVQITGTLSRATNKLSIYINKEVKLETAIPAELEPSLSRSYRTELNAVTLQDLVTQQLISDNQITREGFITENQLVHTTLNRTIQPIWRPNTIFAVAIKVRDIVNKDTNGARQKNFVYGFRTAGPIGHFHQQSAVYKKLRNEDRADSFKLSNLKHYIDYERSFPDALGRFERSKPVFHADAEIALLFNKSYINAMYSNWATYQGAAAVQSKLTIQLLDPYGEALRPELQWEDMPEQLITDSNYKSLPPDQQALYLLNRAAIQDGCNLSPINISKRKKKGVYKFPMLLPNRLYTAVFESEYQPVGQALQTAEVHRFAVMTSRFATFEEQAANYTVHAIELNLEEQYIMDTVSRLWLDNYEANDTNIMRYAFKFDRVLFGGLKINKIDQFETTVIQPIINIDPTTQNKRIIAVLIHNPEPFNNPNLVEADRTDTLLLGKLNGPDFVKDDTVKAVHNRDTSAVLLSNDQLSILSDSYAFRFRYKKFDGEGYNSLFEEYISASVSITTT</sequence>
<accession>A0A4R6WGX6</accession>
<keyword evidence="2" id="KW-1185">Reference proteome</keyword>
<evidence type="ECO:0000313" key="1">
    <source>
        <dbReference type="EMBL" id="TDQ77457.1"/>
    </source>
</evidence>
<organism evidence="1 2">
    <name type="scientific">Sphingobacterium yanglingense</name>
    <dbReference type="NCBI Taxonomy" id="1437280"/>
    <lineage>
        <taxon>Bacteria</taxon>
        <taxon>Pseudomonadati</taxon>
        <taxon>Bacteroidota</taxon>
        <taxon>Sphingobacteriia</taxon>
        <taxon>Sphingobacteriales</taxon>
        <taxon>Sphingobacteriaceae</taxon>
        <taxon>Sphingobacterium</taxon>
    </lineage>
</organism>
<dbReference type="RefSeq" id="WP_133585074.1">
    <property type="nucleotide sequence ID" value="NZ_SNYV01000014.1"/>
</dbReference>
<gene>
    <name evidence="1" type="ORF">CLV99_2864</name>
</gene>